<feature type="compositionally biased region" description="Basic and acidic residues" evidence="1">
    <location>
        <begin position="596"/>
        <end position="612"/>
    </location>
</feature>
<feature type="region of interest" description="Disordered" evidence="1">
    <location>
        <begin position="702"/>
        <end position="828"/>
    </location>
</feature>
<organism evidence="2 3">
    <name type="scientific">Oculimacula yallundae</name>
    <dbReference type="NCBI Taxonomy" id="86028"/>
    <lineage>
        <taxon>Eukaryota</taxon>
        <taxon>Fungi</taxon>
        <taxon>Dikarya</taxon>
        <taxon>Ascomycota</taxon>
        <taxon>Pezizomycotina</taxon>
        <taxon>Leotiomycetes</taxon>
        <taxon>Helotiales</taxon>
        <taxon>Ploettnerulaceae</taxon>
        <taxon>Oculimacula</taxon>
    </lineage>
</organism>
<feature type="region of interest" description="Disordered" evidence="1">
    <location>
        <begin position="496"/>
        <end position="518"/>
    </location>
</feature>
<feature type="compositionally biased region" description="Low complexity" evidence="1">
    <location>
        <begin position="717"/>
        <end position="738"/>
    </location>
</feature>
<keyword evidence="3" id="KW-1185">Reference proteome</keyword>
<dbReference type="Proteomes" id="UP001595075">
    <property type="component" value="Unassembled WGS sequence"/>
</dbReference>
<proteinExistence type="predicted"/>
<evidence type="ECO:0000313" key="3">
    <source>
        <dbReference type="Proteomes" id="UP001595075"/>
    </source>
</evidence>
<comment type="caution">
    <text evidence="2">The sequence shown here is derived from an EMBL/GenBank/DDBJ whole genome shotgun (WGS) entry which is preliminary data.</text>
</comment>
<feature type="region of interest" description="Disordered" evidence="1">
    <location>
        <begin position="256"/>
        <end position="319"/>
    </location>
</feature>
<protein>
    <submittedName>
        <fullName evidence="2">Uncharacterized protein</fullName>
    </submittedName>
</protein>
<evidence type="ECO:0000313" key="2">
    <source>
        <dbReference type="EMBL" id="KAL2071427.1"/>
    </source>
</evidence>
<feature type="compositionally biased region" description="Polar residues" evidence="1">
    <location>
        <begin position="496"/>
        <end position="511"/>
    </location>
</feature>
<feature type="compositionally biased region" description="Acidic residues" evidence="1">
    <location>
        <begin position="536"/>
        <end position="551"/>
    </location>
</feature>
<name>A0ABR4CNV8_9HELO</name>
<feature type="region of interest" description="Disordered" evidence="1">
    <location>
        <begin position="1"/>
        <end position="42"/>
    </location>
</feature>
<evidence type="ECO:0000256" key="1">
    <source>
        <dbReference type="SAM" id="MobiDB-lite"/>
    </source>
</evidence>
<dbReference type="EMBL" id="JAZHXI010000005">
    <property type="protein sequence ID" value="KAL2071427.1"/>
    <property type="molecule type" value="Genomic_DNA"/>
</dbReference>
<gene>
    <name evidence="2" type="ORF">VTL71DRAFT_12662</name>
</gene>
<feature type="compositionally biased region" description="Basic residues" evidence="1">
    <location>
        <begin position="103"/>
        <end position="116"/>
    </location>
</feature>
<accession>A0ABR4CNV8</accession>
<feature type="compositionally biased region" description="Polar residues" evidence="1">
    <location>
        <begin position="11"/>
        <end position="23"/>
    </location>
</feature>
<feature type="region of interest" description="Disordered" evidence="1">
    <location>
        <begin position="536"/>
        <end position="566"/>
    </location>
</feature>
<feature type="region of interest" description="Disordered" evidence="1">
    <location>
        <begin position="68"/>
        <end position="147"/>
    </location>
</feature>
<reference evidence="2 3" key="1">
    <citation type="journal article" date="2024" name="Commun. Biol.">
        <title>Comparative genomic analysis of thermophilic fungi reveals convergent evolutionary adaptations and gene losses.</title>
        <authorList>
            <person name="Steindorff A.S."/>
            <person name="Aguilar-Pontes M.V."/>
            <person name="Robinson A.J."/>
            <person name="Andreopoulos B."/>
            <person name="LaButti K."/>
            <person name="Kuo A."/>
            <person name="Mondo S."/>
            <person name="Riley R."/>
            <person name="Otillar R."/>
            <person name="Haridas S."/>
            <person name="Lipzen A."/>
            <person name="Grimwood J."/>
            <person name="Schmutz J."/>
            <person name="Clum A."/>
            <person name="Reid I.D."/>
            <person name="Moisan M.C."/>
            <person name="Butler G."/>
            <person name="Nguyen T.T.M."/>
            <person name="Dewar K."/>
            <person name="Conant G."/>
            <person name="Drula E."/>
            <person name="Henrissat B."/>
            <person name="Hansel C."/>
            <person name="Singer S."/>
            <person name="Hutchinson M.I."/>
            <person name="de Vries R.P."/>
            <person name="Natvig D.O."/>
            <person name="Powell A.J."/>
            <person name="Tsang A."/>
            <person name="Grigoriev I.V."/>
        </authorList>
    </citation>
    <scope>NUCLEOTIDE SEQUENCE [LARGE SCALE GENOMIC DNA]</scope>
    <source>
        <strain evidence="2 3">CBS 494.80</strain>
    </source>
</reference>
<feature type="compositionally biased region" description="Acidic residues" evidence="1">
    <location>
        <begin position="815"/>
        <end position="828"/>
    </location>
</feature>
<feature type="region of interest" description="Disordered" evidence="1">
    <location>
        <begin position="665"/>
        <end position="689"/>
    </location>
</feature>
<feature type="compositionally biased region" description="Polar residues" evidence="1">
    <location>
        <begin position="744"/>
        <end position="757"/>
    </location>
</feature>
<feature type="compositionally biased region" description="Basic and acidic residues" evidence="1">
    <location>
        <begin position="795"/>
        <end position="807"/>
    </location>
</feature>
<sequence length="828" mass="92431">MNWTEGRLQRHSTTNSKNSAAQRQKQHFARAQQRLRTGGIVQKSSPMKFSVFGIDIRDRDRLDQKVSPMQYSSSMNGDNPTQGSRADFATTPHLPPPNTRVKASNRSHEHKSRRPHQPPIKRDPSQVPEDDLYSATPLPRPVKRKRDDLLSESDMVIAPRREDEESLSDIKKRLLRRGDWVGVTLQKPLQLAFNSVKNDNDIGRRRTVTNGQKAKYTSAPTHIVSPFAAKTRPLERYDNVRQPFRAHPSIPDVRISIGGRTVPPGVSSSIGQHRGPSASEKRSPRVVSSEVLLLDRESSRDLYNNNNSRAASERSNETSLLLDSYSESAHQHLDTASQHSHSQQAFPGYYNSRQDNFGVDHHERARMTAYSLPKLPRNSQRLSISDYNVSGRPRRKIVTAVDLRQSLRTGEEIFSSSSASLHCPKPQTSRRSVLLREGSSQLAESNIAQFGNQEPVISSSQILQNSIWRTWVAPRSEEQEDDDRLLDTLELGFTSAGVSTSPPARLPSTSVPEEDTYSTELEEPLLFDQMQEDNDDVSALSNDDDVYDQPDEQGYNGYEEETAEATNVETSSLVNGMSVEHMPSDYEESIVEKIHDASRSPRIDSPIRDQRLDLPPLEPHVSLQPAEDPDEVWRKFVFGSSDKPQSSYPSAAEQVDSIVAHPSSRQDLEGNFQSVSPPRPAKIKASDPFPLPATHLSYAMAEPGLRRSSPSRDGRTSLQASNGSALSSSSELASNAMAVHAKSPLSTSYTDLSGSSRPQRRIIFSKPKPFIGRKSKTGIQSAEEPLYIGRPLRGNQEEDLRGLERKRGMGPNFADTDEQDELESIEDD</sequence>
<feature type="region of interest" description="Disordered" evidence="1">
    <location>
        <begin position="596"/>
        <end position="628"/>
    </location>
</feature>
<feature type="compositionally biased region" description="Polar residues" evidence="1">
    <location>
        <begin position="68"/>
        <end position="84"/>
    </location>
</feature>